<dbReference type="Gene3D" id="1.50.10.10">
    <property type="match status" value="1"/>
</dbReference>
<dbReference type="InterPro" id="IPR008928">
    <property type="entry name" value="6-hairpin_glycosidase_sf"/>
</dbReference>
<comment type="caution">
    <text evidence="3">The sequence shown here is derived from an EMBL/GenBank/DDBJ whole genome shotgun (WGS) entry which is preliminary data.</text>
</comment>
<dbReference type="InterPro" id="IPR011613">
    <property type="entry name" value="GH15-like"/>
</dbReference>
<protein>
    <submittedName>
        <fullName evidence="3">GH15 family glucan-1,4-alpha-glucosidase</fullName>
    </submittedName>
</protein>
<dbReference type="EMBL" id="RJKX01000011">
    <property type="protein sequence ID" value="ROQ01901.1"/>
    <property type="molecule type" value="Genomic_DNA"/>
</dbReference>
<dbReference type="Proteomes" id="UP000278222">
    <property type="component" value="Unassembled WGS sequence"/>
</dbReference>
<dbReference type="RefSeq" id="WP_123688611.1">
    <property type="nucleotide sequence ID" value="NZ_AP019700.1"/>
</dbReference>
<dbReference type="AlphaFoldDB" id="A0A3N1MDU4"/>
<organism evidence="3 4">
    <name type="scientific">Stella humosa</name>
    <dbReference type="NCBI Taxonomy" id="94"/>
    <lineage>
        <taxon>Bacteria</taxon>
        <taxon>Pseudomonadati</taxon>
        <taxon>Pseudomonadota</taxon>
        <taxon>Alphaproteobacteria</taxon>
        <taxon>Rhodospirillales</taxon>
        <taxon>Stellaceae</taxon>
        <taxon>Stella</taxon>
    </lineage>
</organism>
<feature type="domain" description="Trehalase-like N-terminal" evidence="2">
    <location>
        <begin position="8"/>
        <end position="150"/>
    </location>
</feature>
<sequence>MTANLELGVVGNSVVAALVDPVGRIVWMCYPRLDGDPVFCSLLDGDEKVEGSFSIDLHGFAESSQRYLGNTAVLETILTDGSGSSVRIVDYAPRFKQFDRLYRPPTIIRRIEPLGGMPLVTIRLRPRFNYGAEPAKRTVGSNHIRYFSESPPALSGTLRLTTDAPIAHIVAEQPFALTQPLTMVLGPDETFTGSVPRLGVDFLERTREYWIEWQRYLSVPFEWQDAVIRAAITLKLCAFEETGAIVAALTTSVPEAADTPRTWDYRYCWLRDSYFVVHALNRLGATLTMEDFLRYITTVAQTETSGVLKPVYGLLPSIPLDERTVPSLKGYRGMGPVRVGNLAQVQVQNDSYGSIILAAAQMFFDLRLPHVGDIELFRRLERLGRKAAAVAFEPDAGLWEFRGRLRVHTHSTAMCWAACDRLAKIAQVLDEKAAADEWRDIADGIRERLLAEAWNAELNSFVDAHGSTEVDASLLLMQEIGLVAADDPRFLGTLSLIEKRLRRGAHLMRYAAPDDFGLPETSFTVCTFWYIDALVAVGRKEEARVLFEQVLACRTRHGLLSEDLDPFRGELWGNFPQTYSMVGLIISAMRLSKSWEEAFWRGS</sequence>
<evidence type="ECO:0000313" key="3">
    <source>
        <dbReference type="EMBL" id="ROQ01901.1"/>
    </source>
</evidence>
<evidence type="ECO:0000259" key="1">
    <source>
        <dbReference type="Pfam" id="PF00723"/>
    </source>
</evidence>
<dbReference type="InterPro" id="IPR045582">
    <property type="entry name" value="Trehalase-like_N"/>
</dbReference>
<accession>A0A3N1MDU4</accession>
<evidence type="ECO:0000313" key="4">
    <source>
        <dbReference type="Proteomes" id="UP000278222"/>
    </source>
</evidence>
<dbReference type="GO" id="GO:0005975">
    <property type="term" value="P:carbohydrate metabolic process"/>
    <property type="evidence" value="ECO:0007669"/>
    <property type="project" value="InterPro"/>
</dbReference>
<dbReference type="SUPFAM" id="SSF48208">
    <property type="entry name" value="Six-hairpin glycosidases"/>
    <property type="match status" value="1"/>
</dbReference>
<name>A0A3N1MDU4_9PROT</name>
<evidence type="ECO:0000259" key="2">
    <source>
        <dbReference type="Pfam" id="PF19291"/>
    </source>
</evidence>
<dbReference type="Pfam" id="PF19291">
    <property type="entry name" value="TREH_N"/>
    <property type="match status" value="1"/>
</dbReference>
<dbReference type="InterPro" id="IPR012341">
    <property type="entry name" value="6hp_glycosidase-like_sf"/>
</dbReference>
<dbReference type="Pfam" id="PF00723">
    <property type="entry name" value="Glyco_hydro_15"/>
    <property type="match status" value="1"/>
</dbReference>
<keyword evidence="4" id="KW-1185">Reference proteome</keyword>
<dbReference type="OrthoDB" id="3902805at2"/>
<dbReference type="PANTHER" id="PTHR31616:SF0">
    <property type="entry name" value="GLUCAN 1,4-ALPHA-GLUCOSIDASE"/>
    <property type="match status" value="1"/>
</dbReference>
<feature type="domain" description="GH15-like" evidence="1">
    <location>
        <begin position="225"/>
        <end position="586"/>
    </location>
</feature>
<reference evidence="3 4" key="1">
    <citation type="submission" date="2018-11" db="EMBL/GenBank/DDBJ databases">
        <title>Genomic Encyclopedia of Type Strains, Phase IV (KMG-IV): sequencing the most valuable type-strain genomes for metagenomic binning, comparative biology and taxonomic classification.</title>
        <authorList>
            <person name="Goeker M."/>
        </authorList>
    </citation>
    <scope>NUCLEOTIDE SEQUENCE [LARGE SCALE GENOMIC DNA]</scope>
    <source>
        <strain evidence="3 4">DSM 5900</strain>
    </source>
</reference>
<dbReference type="PANTHER" id="PTHR31616">
    <property type="entry name" value="TREHALASE"/>
    <property type="match status" value="1"/>
</dbReference>
<gene>
    <name evidence="3" type="ORF">EDC65_1088</name>
</gene>
<proteinExistence type="predicted"/>
<dbReference type="GO" id="GO:0004553">
    <property type="term" value="F:hydrolase activity, hydrolyzing O-glycosyl compounds"/>
    <property type="evidence" value="ECO:0007669"/>
    <property type="project" value="UniProtKB-ARBA"/>
</dbReference>